<protein>
    <submittedName>
        <fullName evidence="1">Uncharacterized protein</fullName>
    </submittedName>
</protein>
<accession>A0A6A6EVP7</accession>
<dbReference type="OrthoDB" id="3794181at2759"/>
<dbReference type="Proteomes" id="UP000800200">
    <property type="component" value="Unassembled WGS sequence"/>
</dbReference>
<reference evidence="1" key="1">
    <citation type="journal article" date="2020" name="Stud. Mycol.">
        <title>101 Dothideomycetes genomes: a test case for predicting lifestyles and emergence of pathogens.</title>
        <authorList>
            <person name="Haridas S."/>
            <person name="Albert R."/>
            <person name="Binder M."/>
            <person name="Bloem J."/>
            <person name="Labutti K."/>
            <person name="Salamov A."/>
            <person name="Andreopoulos B."/>
            <person name="Baker S."/>
            <person name="Barry K."/>
            <person name="Bills G."/>
            <person name="Bluhm B."/>
            <person name="Cannon C."/>
            <person name="Castanera R."/>
            <person name="Culley D."/>
            <person name="Daum C."/>
            <person name="Ezra D."/>
            <person name="Gonzalez J."/>
            <person name="Henrissat B."/>
            <person name="Kuo A."/>
            <person name="Liang C."/>
            <person name="Lipzen A."/>
            <person name="Lutzoni F."/>
            <person name="Magnuson J."/>
            <person name="Mondo S."/>
            <person name="Nolan M."/>
            <person name="Ohm R."/>
            <person name="Pangilinan J."/>
            <person name="Park H.-J."/>
            <person name="Ramirez L."/>
            <person name="Alfaro M."/>
            <person name="Sun H."/>
            <person name="Tritt A."/>
            <person name="Yoshinaga Y."/>
            <person name="Zwiers L.-H."/>
            <person name="Turgeon B."/>
            <person name="Goodwin S."/>
            <person name="Spatafora J."/>
            <person name="Crous P."/>
            <person name="Grigoriev I."/>
        </authorList>
    </citation>
    <scope>NUCLEOTIDE SEQUENCE</scope>
    <source>
        <strain evidence="1">CBS 207.26</strain>
    </source>
</reference>
<dbReference type="EMBL" id="ML994612">
    <property type="protein sequence ID" value="KAF2194170.1"/>
    <property type="molecule type" value="Genomic_DNA"/>
</dbReference>
<sequence length="208" mass="23205">MPVEEKRRSVKLTSRINSVLRVDTDLLCQMPHGPNEWCRICPSPVKVNSQGNPNLANGTIIGKPMKFEYPSDPGSPENQNQGVHSTQACALFPKNIGETLVSSSGWDEDEEDEDWEDPTFPATLWTDAIAKWMWETINRLDGLKPAPNKALEIGFSACDIAAGSSIFFVPGHISLSNQIMIAGNITSEFLDRLRVMVREQDERMNGRF</sequence>
<organism evidence="1 2">
    <name type="scientific">Zopfia rhizophila CBS 207.26</name>
    <dbReference type="NCBI Taxonomy" id="1314779"/>
    <lineage>
        <taxon>Eukaryota</taxon>
        <taxon>Fungi</taxon>
        <taxon>Dikarya</taxon>
        <taxon>Ascomycota</taxon>
        <taxon>Pezizomycotina</taxon>
        <taxon>Dothideomycetes</taxon>
        <taxon>Dothideomycetes incertae sedis</taxon>
        <taxon>Zopfiaceae</taxon>
        <taxon>Zopfia</taxon>
    </lineage>
</organism>
<dbReference type="AlphaFoldDB" id="A0A6A6EVP7"/>
<evidence type="ECO:0000313" key="2">
    <source>
        <dbReference type="Proteomes" id="UP000800200"/>
    </source>
</evidence>
<keyword evidence="2" id="KW-1185">Reference proteome</keyword>
<gene>
    <name evidence="1" type="ORF">K469DRAFT_689213</name>
</gene>
<name>A0A6A6EVP7_9PEZI</name>
<evidence type="ECO:0000313" key="1">
    <source>
        <dbReference type="EMBL" id="KAF2194170.1"/>
    </source>
</evidence>
<proteinExistence type="predicted"/>